<evidence type="ECO:0000256" key="8">
    <source>
        <dbReference type="PIRNR" id="PIRNR015894"/>
    </source>
</evidence>
<dbReference type="PIRSF" id="PIRSF015894">
    <property type="entry name" value="Skb1_MeTrfase"/>
    <property type="match status" value="1"/>
</dbReference>
<dbReference type="FunFam" id="3.40.50.150:FF:000029">
    <property type="entry name" value="Protein arginine N-methyltransferase 5"/>
    <property type="match status" value="1"/>
</dbReference>
<dbReference type="PROSITE" id="PS51678">
    <property type="entry name" value="SAM_MT_PRMT"/>
    <property type="match status" value="1"/>
</dbReference>
<evidence type="ECO:0000256" key="9">
    <source>
        <dbReference type="PIRSR" id="PIRSR015894-1"/>
    </source>
</evidence>
<feature type="binding site" evidence="10">
    <location>
        <begin position="304"/>
        <end position="305"/>
    </location>
    <ligand>
        <name>S-adenosyl-L-methionine</name>
        <dbReference type="ChEBI" id="CHEBI:59789"/>
    </ligand>
</feature>
<evidence type="ECO:0000256" key="11">
    <source>
        <dbReference type="PIRSR" id="PIRSR015894-3"/>
    </source>
</evidence>
<dbReference type="eggNOG" id="KOG0822">
    <property type="taxonomic scope" value="Eukaryota"/>
</dbReference>
<evidence type="ECO:0000256" key="1">
    <source>
        <dbReference type="ARBA" id="ARBA00022603"/>
    </source>
</evidence>
<dbReference type="Gene3D" id="2.70.160.11">
    <property type="entry name" value="Hnrnp arginine n-methyltransferase1"/>
    <property type="match status" value="1"/>
</dbReference>
<dbReference type="FunCoup" id="B3S6M9">
    <property type="interactions" value="2196"/>
</dbReference>
<dbReference type="GO" id="GO:0035243">
    <property type="term" value="F:protein-arginine omega-N symmetric methyltransferase activity"/>
    <property type="evidence" value="ECO:0007669"/>
    <property type="project" value="UniProtKB-EC"/>
</dbReference>
<evidence type="ECO:0000256" key="4">
    <source>
        <dbReference type="ARBA" id="ARBA00022853"/>
    </source>
</evidence>
<keyword evidence="4" id="KW-0156">Chromatin regulator</keyword>
<keyword evidence="2 8" id="KW-0808">Transferase</keyword>
<evidence type="ECO:0000259" key="12">
    <source>
        <dbReference type="Pfam" id="PF17285"/>
    </source>
</evidence>
<accession>B3S6M9</accession>
<feature type="domain" description="PRMT5 oligomerisation" evidence="13">
    <location>
        <begin position="447"/>
        <end position="617"/>
    </location>
</feature>
<keyword evidence="3 8" id="KW-0949">S-adenosyl-L-methionine</keyword>
<dbReference type="EMBL" id="DS985252">
    <property type="protein sequence ID" value="EDV21786.1"/>
    <property type="molecule type" value="Genomic_DNA"/>
</dbReference>
<comment type="similarity">
    <text evidence="8">Belongs to the class I-like SAM-binding methyltransferase superfamily.</text>
</comment>
<dbReference type="FunFam" id="3.20.20.150:FF:000008">
    <property type="entry name" value="Protein arginine N-methyltransferase 5"/>
    <property type="match status" value="1"/>
</dbReference>
<dbReference type="CTD" id="6757011"/>
<evidence type="ECO:0000256" key="7">
    <source>
        <dbReference type="ARBA" id="ARBA00048612"/>
    </source>
</evidence>
<evidence type="ECO:0000313" key="14">
    <source>
        <dbReference type="EMBL" id="EDV21786.1"/>
    </source>
</evidence>
<dbReference type="OMA" id="IKYAWYE"/>
<dbReference type="GO" id="GO:0032259">
    <property type="term" value="P:methylation"/>
    <property type="evidence" value="ECO:0007669"/>
    <property type="project" value="UniProtKB-KW"/>
</dbReference>
<feature type="binding site" evidence="10">
    <location>
        <begin position="399"/>
        <end position="400"/>
    </location>
    <ligand>
        <name>S-adenosyl-L-methionine</name>
        <dbReference type="ChEBI" id="CHEBI:59789"/>
    </ligand>
</feature>
<dbReference type="InterPro" id="IPR029063">
    <property type="entry name" value="SAM-dependent_MTases_sf"/>
</dbReference>
<dbReference type="Gene3D" id="3.40.50.150">
    <property type="entry name" value="Vaccinia Virus protein VP39"/>
    <property type="match status" value="1"/>
</dbReference>
<dbReference type="InterPro" id="IPR007857">
    <property type="entry name" value="Arg_MeTrfase_PRMT5"/>
</dbReference>
<dbReference type="InParanoid" id="B3S6M9"/>
<dbReference type="HOGENOM" id="CLU_010247_3_0_1"/>
<keyword evidence="5" id="KW-0805">Transcription regulation</keyword>
<dbReference type="OrthoDB" id="1368803at2759"/>
<evidence type="ECO:0000256" key="5">
    <source>
        <dbReference type="ARBA" id="ARBA00023015"/>
    </source>
</evidence>
<feature type="site" description="Critical for specifying symmetric addition of methyl groups" evidence="11">
    <location>
        <position position="298"/>
    </location>
</feature>
<evidence type="ECO:0000256" key="3">
    <source>
        <dbReference type="ARBA" id="ARBA00022691"/>
    </source>
</evidence>
<dbReference type="InterPro" id="IPR035248">
    <property type="entry name" value="PRMT5_C"/>
</dbReference>
<dbReference type="GO" id="GO:0005829">
    <property type="term" value="C:cytosol"/>
    <property type="evidence" value="ECO:0000318"/>
    <property type="project" value="GO_Central"/>
</dbReference>
<feature type="binding site" evidence="10">
    <location>
        <position position="295"/>
    </location>
    <ligand>
        <name>S-adenosyl-L-methionine</name>
        <dbReference type="ChEBI" id="CHEBI:59789"/>
    </ligand>
</feature>
<evidence type="ECO:0000256" key="2">
    <source>
        <dbReference type="ARBA" id="ARBA00022679"/>
    </source>
</evidence>
<dbReference type="FunFam" id="2.70.160.11:FF:000003">
    <property type="entry name" value="Protein arginine N-methyltransferase 5"/>
    <property type="match status" value="1"/>
</dbReference>
<name>B3S6M9_TRIAD</name>
<sequence length="619" mass="69791">MADNQGRRFSCGIDFFHVPDLRVAVTSATEAGFDFVCTPISHPRCKREFIEGPARNRGGLFAVPDALLSGQEWSSSIVGKISPWILPDSVDEATRYNSEKALNQELSYASHLSLPAITVQLNGGSVARLASILNSYLNTSLGHQQVWIQVPLCATNNGNDAVRDTALEDPWGWWNTLRSMCSFHKRLGLVLEVTQALPTDVEIDRWFGEPIKCLSFPTSIFRTNKKGYPVLSRGHQEMAKRFFKLRIQSIVSGNCQDPTKNQPPLDDYQKFVRGYGDYLQWPLQPLMDNLDSQTYEVFEKDPVKYARYEEAIYLALLDRIESNHNETYYGNGNNSIGFSVVMVLGAGRGPLVKATLRAGYSLQTKLTVYAIEKNPNAVITLQNLKAVEWGDQVTVVSTDMREWEPPCKADIIVSELLGSFGDNELSPECLDGAMKYLNEGGISIPSKYSSYLSPFSSSKLYNEVRDCREKDRHPLISFETPFVVHLHNVHIFSDPLECFSFSHPNSGSGSRSNDRYICLTYQSPSKDTVLTGFAGYFEAILYKNVTISTVPERHSEGMFSWFPIMFPLREPIYVKAESRIDVHFWRKSSASKVWYEWCVTNPYISGLHNPNGRSYTIGL</sequence>
<dbReference type="GO" id="GO:0005634">
    <property type="term" value="C:nucleus"/>
    <property type="evidence" value="ECO:0000318"/>
    <property type="project" value="GO_Central"/>
</dbReference>
<dbReference type="PANTHER" id="PTHR10738:SF0">
    <property type="entry name" value="PROTEIN ARGININE N-METHYLTRANSFERASE 5"/>
    <property type="match status" value="1"/>
</dbReference>
<dbReference type="PhylomeDB" id="B3S6M9"/>
<dbReference type="Pfam" id="PF17286">
    <property type="entry name" value="PRMT5_C"/>
    <property type="match status" value="1"/>
</dbReference>
<evidence type="ECO:0000256" key="6">
    <source>
        <dbReference type="ARBA" id="ARBA00023163"/>
    </source>
</evidence>
<comment type="catalytic activity">
    <reaction evidence="7">
        <text>L-arginyl-[protein] + 2 S-adenosyl-L-methionine = N(omega),N(omega)'-dimethyl-L-arginyl-[protein] + 2 S-adenosyl-L-homocysteine + 2 H(+)</text>
        <dbReference type="Rhea" id="RHEA:48108"/>
        <dbReference type="Rhea" id="RHEA-COMP:10532"/>
        <dbReference type="Rhea" id="RHEA-COMP:11992"/>
        <dbReference type="ChEBI" id="CHEBI:15378"/>
        <dbReference type="ChEBI" id="CHEBI:29965"/>
        <dbReference type="ChEBI" id="CHEBI:57856"/>
        <dbReference type="ChEBI" id="CHEBI:59789"/>
        <dbReference type="ChEBI" id="CHEBI:88221"/>
        <dbReference type="EC" id="2.1.1.320"/>
    </reaction>
</comment>
<dbReference type="PANTHER" id="PTHR10738">
    <property type="entry name" value="PROTEIN ARGININE N-METHYLTRANSFERASE 5"/>
    <property type="match status" value="1"/>
</dbReference>
<dbReference type="GO" id="GO:0044020">
    <property type="term" value="F:histone H4R3 methyltransferase activity"/>
    <property type="evidence" value="ECO:0007669"/>
    <property type="project" value="UniProtKB-ARBA"/>
</dbReference>
<dbReference type="AlphaFoldDB" id="B3S6M9"/>
<keyword evidence="6" id="KW-0804">Transcription</keyword>
<keyword evidence="15" id="KW-1185">Reference proteome</keyword>
<evidence type="ECO:0000256" key="10">
    <source>
        <dbReference type="PIRSR" id="PIRSR015894-2"/>
    </source>
</evidence>
<dbReference type="RefSeq" id="XP_002115934.1">
    <property type="nucleotide sequence ID" value="XM_002115898.1"/>
</dbReference>
<protein>
    <recommendedName>
        <fullName evidence="8">Protein arginine N-methyltransferase</fullName>
    </recommendedName>
</protein>
<dbReference type="Pfam" id="PF17285">
    <property type="entry name" value="PRMT5_TIM"/>
    <property type="match status" value="1"/>
</dbReference>
<gene>
    <name evidence="14" type="ORF">TRIADDRAFT_59862</name>
</gene>
<dbReference type="Proteomes" id="UP000009022">
    <property type="component" value="Unassembled WGS sequence"/>
</dbReference>
<dbReference type="KEGG" id="tad:TRIADDRAFT_59862"/>
<dbReference type="STRING" id="10228.B3S6M9"/>
<dbReference type="Gene3D" id="3.20.20.150">
    <property type="entry name" value="Divalent-metal-dependent TIM barrel enzymes"/>
    <property type="match status" value="1"/>
</dbReference>
<proteinExistence type="inferred from homology"/>
<keyword evidence="1 8" id="KW-0489">Methyltransferase</keyword>
<dbReference type="GeneID" id="6757011"/>
<feature type="active site" description="Proton donor/acceptor" evidence="9">
    <location>
        <position position="415"/>
    </location>
</feature>
<evidence type="ECO:0000259" key="13">
    <source>
        <dbReference type="Pfam" id="PF17286"/>
    </source>
</evidence>
<feature type="domain" description="PRMT5 TIM barrel" evidence="12">
    <location>
        <begin position="32"/>
        <end position="272"/>
    </location>
</feature>
<dbReference type="SUPFAM" id="SSF53335">
    <property type="entry name" value="S-adenosyl-L-methionine-dependent methyltransferases"/>
    <property type="match status" value="1"/>
</dbReference>
<feature type="active site" description="Proton donor/acceptor" evidence="9">
    <location>
        <position position="424"/>
    </location>
</feature>
<feature type="binding site" evidence="10">
    <location>
        <position position="372"/>
    </location>
    <ligand>
        <name>S-adenosyl-L-methionine</name>
        <dbReference type="ChEBI" id="CHEBI:59789"/>
    </ligand>
</feature>
<dbReference type="GO" id="GO:0006355">
    <property type="term" value="P:regulation of DNA-templated transcription"/>
    <property type="evidence" value="ECO:0000318"/>
    <property type="project" value="GO_Central"/>
</dbReference>
<reference evidence="14 15" key="1">
    <citation type="journal article" date="2008" name="Nature">
        <title>The Trichoplax genome and the nature of placozoans.</title>
        <authorList>
            <person name="Srivastava M."/>
            <person name="Begovic E."/>
            <person name="Chapman J."/>
            <person name="Putnam N.H."/>
            <person name="Hellsten U."/>
            <person name="Kawashima T."/>
            <person name="Kuo A."/>
            <person name="Mitros T."/>
            <person name="Salamov A."/>
            <person name="Carpenter M.L."/>
            <person name="Signorovitch A.Y."/>
            <person name="Moreno M.A."/>
            <person name="Kamm K."/>
            <person name="Grimwood J."/>
            <person name="Schmutz J."/>
            <person name="Shapiro H."/>
            <person name="Grigoriev I.V."/>
            <person name="Buss L.W."/>
            <person name="Schierwater B."/>
            <person name="Dellaporta S.L."/>
            <person name="Rokhsar D.S."/>
        </authorList>
    </citation>
    <scope>NUCLEOTIDE SEQUENCE [LARGE SCALE GENOMIC DNA]</scope>
    <source>
        <strain evidence="14 15">Grell-BS-1999</strain>
    </source>
</reference>
<evidence type="ECO:0000313" key="15">
    <source>
        <dbReference type="Proteomes" id="UP000009022"/>
    </source>
</evidence>
<dbReference type="InterPro" id="IPR025799">
    <property type="entry name" value="Arg_MeTrfase"/>
</dbReference>
<dbReference type="InterPro" id="IPR035247">
    <property type="entry name" value="PRMT5_TIM"/>
</dbReference>
<organism evidence="14 15">
    <name type="scientific">Trichoplax adhaerens</name>
    <name type="common">Trichoplax reptans</name>
    <dbReference type="NCBI Taxonomy" id="10228"/>
    <lineage>
        <taxon>Eukaryota</taxon>
        <taxon>Metazoa</taxon>
        <taxon>Placozoa</taxon>
        <taxon>Uniplacotomia</taxon>
        <taxon>Trichoplacea</taxon>
        <taxon>Trichoplacidae</taxon>
        <taxon>Trichoplax</taxon>
    </lineage>
</organism>